<sequence>MQKAYSKYLFLVLLFLVFCPFVSAQEVPEAPKDINEAKNVLERVLEGIPRAFNEAFNAVVGAFKKILGWLDHIFNRYLYSQIKGILHKINLFLSKEVEKRKPEAQREFKKEVEEIKKEAPSLWNRFKELIK</sequence>
<proteinExistence type="predicted"/>
<organism evidence="2 3">
    <name type="scientific">Candidatus Nealsonbacteria bacterium RIFOXYB1_FULL_40_15</name>
    <dbReference type="NCBI Taxonomy" id="1801677"/>
    <lineage>
        <taxon>Bacteria</taxon>
        <taxon>Candidatus Nealsoniibacteriota</taxon>
    </lineage>
</organism>
<accession>A0A1G2ELR9</accession>
<comment type="caution">
    <text evidence="2">The sequence shown here is derived from an EMBL/GenBank/DDBJ whole genome shotgun (WGS) entry which is preliminary data.</text>
</comment>
<dbReference type="STRING" id="1801677.A2365_02455"/>
<evidence type="ECO:0000256" key="1">
    <source>
        <dbReference type="SAM" id="SignalP"/>
    </source>
</evidence>
<dbReference type="EMBL" id="MHMM01000017">
    <property type="protein sequence ID" value="OGZ26736.1"/>
    <property type="molecule type" value="Genomic_DNA"/>
</dbReference>
<keyword evidence="1" id="KW-0732">Signal</keyword>
<protein>
    <recommendedName>
        <fullName evidence="4">DUF5667 domain-containing protein</fullName>
    </recommendedName>
</protein>
<gene>
    <name evidence="2" type="ORF">A2365_02455</name>
</gene>
<dbReference type="AlphaFoldDB" id="A0A1G2ELR9"/>
<feature type="chain" id="PRO_5009582746" description="DUF5667 domain-containing protein" evidence="1">
    <location>
        <begin position="25"/>
        <end position="131"/>
    </location>
</feature>
<evidence type="ECO:0000313" key="3">
    <source>
        <dbReference type="Proteomes" id="UP000177740"/>
    </source>
</evidence>
<name>A0A1G2ELR9_9BACT</name>
<evidence type="ECO:0000313" key="2">
    <source>
        <dbReference type="EMBL" id="OGZ26736.1"/>
    </source>
</evidence>
<feature type="signal peptide" evidence="1">
    <location>
        <begin position="1"/>
        <end position="24"/>
    </location>
</feature>
<evidence type="ECO:0008006" key="4">
    <source>
        <dbReference type="Google" id="ProtNLM"/>
    </source>
</evidence>
<reference evidence="2 3" key="1">
    <citation type="journal article" date="2016" name="Nat. Commun.">
        <title>Thousands of microbial genomes shed light on interconnected biogeochemical processes in an aquifer system.</title>
        <authorList>
            <person name="Anantharaman K."/>
            <person name="Brown C.T."/>
            <person name="Hug L.A."/>
            <person name="Sharon I."/>
            <person name="Castelle C.J."/>
            <person name="Probst A.J."/>
            <person name="Thomas B.C."/>
            <person name="Singh A."/>
            <person name="Wilkins M.J."/>
            <person name="Karaoz U."/>
            <person name="Brodie E.L."/>
            <person name="Williams K.H."/>
            <person name="Hubbard S.S."/>
            <person name="Banfield J.F."/>
        </authorList>
    </citation>
    <scope>NUCLEOTIDE SEQUENCE [LARGE SCALE GENOMIC DNA]</scope>
</reference>
<dbReference type="Proteomes" id="UP000177740">
    <property type="component" value="Unassembled WGS sequence"/>
</dbReference>